<evidence type="ECO:0000313" key="2">
    <source>
        <dbReference type="Proteomes" id="UP000176484"/>
    </source>
</evidence>
<evidence type="ECO:0008006" key="3">
    <source>
        <dbReference type="Google" id="ProtNLM"/>
    </source>
</evidence>
<evidence type="ECO:0000313" key="1">
    <source>
        <dbReference type="EMBL" id="OGI46773.1"/>
    </source>
</evidence>
<gene>
    <name evidence="1" type="ORF">A2121_00190</name>
</gene>
<dbReference type="InterPro" id="IPR036412">
    <property type="entry name" value="HAD-like_sf"/>
</dbReference>
<dbReference type="EMBL" id="MFTD01000013">
    <property type="protein sequence ID" value="OGI46773.1"/>
    <property type="molecule type" value="Genomic_DNA"/>
</dbReference>
<comment type="caution">
    <text evidence="1">The sequence shown here is derived from an EMBL/GenBank/DDBJ whole genome shotgun (WGS) entry which is preliminary data.</text>
</comment>
<dbReference type="Gene3D" id="3.40.50.1000">
    <property type="entry name" value="HAD superfamily/HAD-like"/>
    <property type="match status" value="1"/>
</dbReference>
<proteinExistence type="predicted"/>
<reference evidence="1 2" key="1">
    <citation type="journal article" date="2016" name="Nat. Commun.">
        <title>Thousands of microbial genomes shed light on interconnected biogeochemical processes in an aquifer system.</title>
        <authorList>
            <person name="Anantharaman K."/>
            <person name="Brown C.T."/>
            <person name="Hug L.A."/>
            <person name="Sharon I."/>
            <person name="Castelle C.J."/>
            <person name="Probst A.J."/>
            <person name="Thomas B.C."/>
            <person name="Singh A."/>
            <person name="Wilkins M.J."/>
            <person name="Karaoz U."/>
            <person name="Brodie E.L."/>
            <person name="Williams K.H."/>
            <person name="Hubbard S.S."/>
            <person name="Banfield J.F."/>
        </authorList>
    </citation>
    <scope>NUCLEOTIDE SEQUENCE [LARGE SCALE GENOMIC DNA]</scope>
</reference>
<accession>A0A1F6TNS3</accession>
<dbReference type="InterPro" id="IPR023214">
    <property type="entry name" value="HAD_sf"/>
</dbReference>
<dbReference type="InterPro" id="IPR041492">
    <property type="entry name" value="HAD_2"/>
</dbReference>
<protein>
    <recommendedName>
        <fullName evidence="3">Haloacid dehalogenase</fullName>
    </recommendedName>
</protein>
<dbReference type="SUPFAM" id="SSF56784">
    <property type="entry name" value="HAD-like"/>
    <property type="match status" value="1"/>
</dbReference>
<dbReference type="InterPro" id="IPR006439">
    <property type="entry name" value="HAD-SF_hydro_IA"/>
</dbReference>
<dbReference type="PANTHER" id="PTHR43611">
    <property type="entry name" value="ALPHA-D-GLUCOSE 1-PHOSPHATE PHOSPHATASE"/>
    <property type="match status" value="1"/>
</dbReference>
<dbReference type="Proteomes" id="UP000176484">
    <property type="component" value="Unassembled WGS sequence"/>
</dbReference>
<dbReference type="Pfam" id="PF13419">
    <property type="entry name" value="HAD_2"/>
    <property type="match status" value="1"/>
</dbReference>
<dbReference type="PANTHER" id="PTHR43611:SF3">
    <property type="entry name" value="FLAVIN MONONUCLEOTIDE HYDROLASE 1, CHLOROPLATIC"/>
    <property type="match status" value="1"/>
</dbReference>
<dbReference type="AlphaFoldDB" id="A0A1F6TNS3"/>
<name>A0A1F6TNS3_9BACT</name>
<sequence>MIKVIIFDGVNCITYQEPLSVGLERDYKIPLKKTLPFFKGELQDCVAGKSDLKEILPPYLKVWGWKEGVDGLLRYWFERDHKMDKELISYIKGLRSKKILCLLATNNEKYRFAYMLDKMNFNKIFDKAYCSALLGCKKPDQQFFSKIFDDLKDIKKEEILFLDDKVENVKGAKEFGIHAEIYTTFEDFKEKMKQYIA</sequence>
<dbReference type="NCBIfam" id="TIGR01509">
    <property type="entry name" value="HAD-SF-IA-v3"/>
    <property type="match status" value="1"/>
</dbReference>
<organism evidence="1 2">
    <name type="scientific">Candidatus Nomurabacteria bacterium GWB1_40_6</name>
    <dbReference type="NCBI Taxonomy" id="1801727"/>
    <lineage>
        <taxon>Bacteria</taxon>
        <taxon>Candidatus Nomuraibacteriota</taxon>
    </lineage>
</organism>